<reference evidence="2" key="1">
    <citation type="submission" date="2014-06" db="EMBL/GenBank/DDBJ databases">
        <authorList>
            <person name="Le Roux Frederique"/>
        </authorList>
    </citation>
    <scope>NUCLEOTIDE SEQUENCE [LARGE SCALE GENOMIC DNA]</scope>
    <source>
        <strain evidence="2">J5-5</strain>
    </source>
</reference>
<evidence type="ECO:0000313" key="1">
    <source>
        <dbReference type="EMBL" id="CDT27150.1"/>
    </source>
</evidence>
<sequence length="73" mass="8299">MPLNSVGKLWAQIFFVILVLKGACIGDYTAEYRKISIRALGLINEVKFAGGREAIGDRTSFFDKYSFQFFKKL</sequence>
<protein>
    <submittedName>
        <fullName evidence="1">Uncharacterized protein</fullName>
    </submittedName>
</protein>
<evidence type="ECO:0000313" key="2">
    <source>
        <dbReference type="Proteomes" id="UP000049495"/>
    </source>
</evidence>
<comment type="caution">
    <text evidence="1">The sequence shown here is derived from an EMBL/GenBank/DDBJ whole genome shotgun (WGS) entry which is preliminary data.</text>
</comment>
<proteinExistence type="predicted"/>
<dbReference type="EMBL" id="CCJV01000082">
    <property type="protein sequence ID" value="CDT27150.1"/>
    <property type="molecule type" value="Genomic_DNA"/>
</dbReference>
<accession>A0A822N0U2</accession>
<organism evidence="1 2">
    <name type="scientific">Vibrio crassostreae</name>
    <dbReference type="NCBI Taxonomy" id="246167"/>
    <lineage>
        <taxon>Bacteria</taxon>
        <taxon>Pseudomonadati</taxon>
        <taxon>Pseudomonadota</taxon>
        <taxon>Gammaproteobacteria</taxon>
        <taxon>Vibrionales</taxon>
        <taxon>Vibrionaceae</taxon>
        <taxon>Vibrio</taxon>
    </lineage>
</organism>
<dbReference type="Proteomes" id="UP000049495">
    <property type="component" value="Unassembled WGS sequence"/>
</dbReference>
<dbReference type="AlphaFoldDB" id="A0A822N0U2"/>
<name>A0A822N0U2_9VIBR</name>
<gene>
    <name evidence="1" type="ORF">VCR5J5_230058</name>
</gene>